<name>A0A2N1M1Y2_9GLOM</name>
<gene>
    <name evidence="1" type="ORF">RhiirC2_801941</name>
</gene>
<comment type="caution">
    <text evidence="1">The sequence shown here is derived from an EMBL/GenBank/DDBJ whole genome shotgun (WGS) entry which is preliminary data.</text>
</comment>
<dbReference type="AlphaFoldDB" id="A0A2N1M1Y2"/>
<organism evidence="1 2">
    <name type="scientific">Rhizophagus irregularis</name>
    <dbReference type="NCBI Taxonomy" id="588596"/>
    <lineage>
        <taxon>Eukaryota</taxon>
        <taxon>Fungi</taxon>
        <taxon>Fungi incertae sedis</taxon>
        <taxon>Mucoromycota</taxon>
        <taxon>Glomeromycotina</taxon>
        <taxon>Glomeromycetes</taxon>
        <taxon>Glomerales</taxon>
        <taxon>Glomeraceae</taxon>
        <taxon>Rhizophagus</taxon>
    </lineage>
</organism>
<reference evidence="1 2" key="1">
    <citation type="submission" date="2016-04" db="EMBL/GenBank/DDBJ databases">
        <title>Genome analyses suggest a sexual origin of heterokaryosis in a supposedly ancient asexual fungus.</title>
        <authorList>
            <person name="Ropars J."/>
            <person name="Sedzielewska K."/>
            <person name="Noel J."/>
            <person name="Charron P."/>
            <person name="Farinelli L."/>
            <person name="Marton T."/>
            <person name="Kruger M."/>
            <person name="Pelin A."/>
            <person name="Brachmann A."/>
            <person name="Corradi N."/>
        </authorList>
    </citation>
    <scope>NUCLEOTIDE SEQUENCE [LARGE SCALE GENOMIC DNA]</scope>
    <source>
        <strain evidence="1 2">C2</strain>
    </source>
</reference>
<dbReference type="EMBL" id="LLXL01007204">
    <property type="protein sequence ID" value="PKK55616.1"/>
    <property type="molecule type" value="Genomic_DNA"/>
</dbReference>
<proteinExistence type="predicted"/>
<dbReference type="Proteomes" id="UP000233469">
    <property type="component" value="Unassembled WGS sequence"/>
</dbReference>
<evidence type="ECO:0000313" key="2">
    <source>
        <dbReference type="Proteomes" id="UP000233469"/>
    </source>
</evidence>
<reference evidence="1 2" key="2">
    <citation type="submission" date="2017-10" db="EMBL/GenBank/DDBJ databases">
        <title>Extensive intraspecific genome diversity in a model arbuscular mycorrhizal fungus.</title>
        <authorList>
            <person name="Chen E.C.H."/>
            <person name="Morin E."/>
            <person name="Baudet D."/>
            <person name="Noel J."/>
            <person name="Ndikumana S."/>
            <person name="Charron P."/>
            <person name="St-Onge C."/>
            <person name="Giorgi J."/>
            <person name="Grigoriev I.V."/>
            <person name="Roux C."/>
            <person name="Martin F.M."/>
            <person name="Corradi N."/>
        </authorList>
    </citation>
    <scope>NUCLEOTIDE SEQUENCE [LARGE SCALE GENOMIC DNA]</scope>
    <source>
        <strain evidence="1 2">C2</strain>
    </source>
</reference>
<accession>A0A2N1M1Y2</accession>
<dbReference type="VEuPathDB" id="FungiDB:RhiirFUN_025145"/>
<dbReference type="VEuPathDB" id="FungiDB:FUN_013806"/>
<evidence type="ECO:0000313" key="1">
    <source>
        <dbReference type="EMBL" id="PKK55616.1"/>
    </source>
</evidence>
<protein>
    <submittedName>
        <fullName evidence="1">Uncharacterized protein</fullName>
    </submittedName>
</protein>
<sequence length="131" mass="14776">MSINSALYASSSAIKRAMEGRIAHLGYQFGTSCLIPGNQKGHERWDCAFGLPIRHFMPQPGNQKVSEWIAEHLRQIDGLQIQHFACISSGNQEMAKQLMWVFRHQNRCNISASRYPIHAILASLESSQCPH</sequence>